<reference evidence="8 9" key="1">
    <citation type="submission" date="2018-08" db="EMBL/GenBank/DDBJ databases">
        <title>A genome reference for cultivated species of the human gut microbiota.</title>
        <authorList>
            <person name="Zou Y."/>
            <person name="Xue W."/>
            <person name="Luo G."/>
        </authorList>
    </citation>
    <scope>NUCLEOTIDE SEQUENCE [LARGE SCALE GENOMIC DNA]</scope>
    <source>
        <strain evidence="8 9">AM23-23</strain>
    </source>
</reference>
<evidence type="ECO:0000259" key="7">
    <source>
        <dbReference type="PROSITE" id="PS51900"/>
    </source>
</evidence>
<dbReference type="SUPFAM" id="SSF56349">
    <property type="entry name" value="DNA breaking-rejoining enzymes"/>
    <property type="match status" value="1"/>
</dbReference>
<dbReference type="Gene3D" id="1.10.150.130">
    <property type="match status" value="1"/>
</dbReference>
<evidence type="ECO:0000256" key="3">
    <source>
        <dbReference type="ARBA" id="ARBA00023125"/>
    </source>
</evidence>
<dbReference type="PROSITE" id="PS51898">
    <property type="entry name" value="TYR_RECOMBINASE"/>
    <property type="match status" value="1"/>
</dbReference>
<dbReference type="Proteomes" id="UP000283485">
    <property type="component" value="Unassembled WGS sequence"/>
</dbReference>
<organism evidence="8 9">
    <name type="scientific">Phocaeicola plebeius</name>
    <dbReference type="NCBI Taxonomy" id="310297"/>
    <lineage>
        <taxon>Bacteria</taxon>
        <taxon>Pseudomonadati</taxon>
        <taxon>Bacteroidota</taxon>
        <taxon>Bacteroidia</taxon>
        <taxon>Bacteroidales</taxon>
        <taxon>Bacteroidaceae</taxon>
        <taxon>Phocaeicola</taxon>
    </lineage>
</organism>
<dbReference type="Pfam" id="PF00589">
    <property type="entry name" value="Phage_integrase"/>
    <property type="match status" value="1"/>
</dbReference>
<dbReference type="GO" id="GO:0006310">
    <property type="term" value="P:DNA recombination"/>
    <property type="evidence" value="ECO:0007669"/>
    <property type="project" value="UniProtKB-KW"/>
</dbReference>
<dbReference type="PROSITE" id="PS51900">
    <property type="entry name" value="CB"/>
    <property type="match status" value="1"/>
</dbReference>
<dbReference type="GO" id="GO:0003677">
    <property type="term" value="F:DNA binding"/>
    <property type="evidence" value="ECO:0007669"/>
    <property type="project" value="UniProtKB-UniRule"/>
</dbReference>
<protein>
    <submittedName>
        <fullName evidence="8">Site-specific integrase</fullName>
    </submittedName>
</protein>
<dbReference type="EMBL" id="QRHQ01000019">
    <property type="protein sequence ID" value="RHF89521.1"/>
    <property type="molecule type" value="Genomic_DNA"/>
</dbReference>
<dbReference type="GO" id="GO:0015074">
    <property type="term" value="P:DNA integration"/>
    <property type="evidence" value="ECO:0007669"/>
    <property type="project" value="UniProtKB-KW"/>
</dbReference>
<evidence type="ECO:0000313" key="8">
    <source>
        <dbReference type="EMBL" id="RHF89521.1"/>
    </source>
</evidence>
<comment type="similarity">
    <text evidence="1">Belongs to the 'phage' integrase family.</text>
</comment>
<evidence type="ECO:0000313" key="9">
    <source>
        <dbReference type="Proteomes" id="UP000283485"/>
    </source>
</evidence>
<dbReference type="PANTHER" id="PTHR30349:SF64">
    <property type="entry name" value="PROPHAGE INTEGRASE INTD-RELATED"/>
    <property type="match status" value="1"/>
</dbReference>
<evidence type="ECO:0000259" key="6">
    <source>
        <dbReference type="PROSITE" id="PS51898"/>
    </source>
</evidence>
<dbReference type="InterPro" id="IPR013762">
    <property type="entry name" value="Integrase-like_cat_sf"/>
</dbReference>
<evidence type="ECO:0000256" key="1">
    <source>
        <dbReference type="ARBA" id="ARBA00008857"/>
    </source>
</evidence>
<dbReference type="InterPro" id="IPR011010">
    <property type="entry name" value="DNA_brk_join_enz"/>
</dbReference>
<feature type="domain" description="Tyr recombinase" evidence="6">
    <location>
        <begin position="227"/>
        <end position="411"/>
    </location>
</feature>
<dbReference type="InterPro" id="IPR050090">
    <property type="entry name" value="Tyrosine_recombinase_XerCD"/>
</dbReference>
<sequence>MANITFKLRKPNANTQQLIYLVYRFGRNDKLVYSTGLKVLPRYWNTEKMRVRNLVEALGKEAINERLNLLFSASENFCIETKAKGYEVTKESLKNFLDVFTGKTKSVNENTFHGFVEAFLIRNKERTNPNTGKIISYKVQQEHKRTFHYLQEYERERLNGKQLDFNDITIDFYSDFTAYLQSLGLALNTIGHKIQTLKVWLNEATFKGINTNNQYKNQRFRAVTEQTDSVYLSVKELEQIYSTDCKSERLNKVRDLFLVGAFTGLRFSDVTSLTKDNIKGSTISIEQHKTGKRVAIPLHPIVINIWNKYGEKLPKQISNQKFNEYIKEVCKLAGIDSIEQKNITKGGFRVRQSFKKYELITSHTARRSFATNLYLSGFPAISIMPITGHTTERAFMRYIRVTPEQHAELLRKHWIDSGQYMKIAK</sequence>
<name>A0A414R8Y5_9BACT</name>
<evidence type="ECO:0000256" key="5">
    <source>
        <dbReference type="PROSITE-ProRule" id="PRU01248"/>
    </source>
</evidence>
<dbReference type="InterPro" id="IPR044068">
    <property type="entry name" value="CB"/>
</dbReference>
<dbReference type="Gene3D" id="1.10.443.10">
    <property type="entry name" value="Intergrase catalytic core"/>
    <property type="match status" value="1"/>
</dbReference>
<proteinExistence type="inferred from homology"/>
<evidence type="ECO:0000256" key="2">
    <source>
        <dbReference type="ARBA" id="ARBA00022908"/>
    </source>
</evidence>
<dbReference type="CDD" id="cd01185">
    <property type="entry name" value="INTN1_C_like"/>
    <property type="match status" value="1"/>
</dbReference>
<dbReference type="Pfam" id="PF13102">
    <property type="entry name" value="Phage_int_SAM_5"/>
    <property type="match status" value="1"/>
</dbReference>
<keyword evidence="3 5" id="KW-0238">DNA-binding</keyword>
<evidence type="ECO:0000256" key="4">
    <source>
        <dbReference type="ARBA" id="ARBA00023172"/>
    </source>
</evidence>
<dbReference type="InterPro" id="IPR025269">
    <property type="entry name" value="SAM-like_dom"/>
</dbReference>
<keyword evidence="2" id="KW-0229">DNA integration</keyword>
<accession>A0A414R8Y5</accession>
<dbReference type="PANTHER" id="PTHR30349">
    <property type="entry name" value="PHAGE INTEGRASE-RELATED"/>
    <property type="match status" value="1"/>
</dbReference>
<dbReference type="AlphaFoldDB" id="A0A414R8Y5"/>
<gene>
    <name evidence="8" type="ORF">DW653_10515</name>
</gene>
<keyword evidence="4" id="KW-0233">DNA recombination</keyword>
<dbReference type="InterPro" id="IPR002104">
    <property type="entry name" value="Integrase_catalytic"/>
</dbReference>
<feature type="domain" description="Core-binding (CB)" evidence="7">
    <location>
        <begin position="110"/>
        <end position="205"/>
    </location>
</feature>
<dbReference type="RefSeq" id="WP_118211775.1">
    <property type="nucleotide sequence ID" value="NZ_JAQDLO010000032.1"/>
</dbReference>
<dbReference type="InterPro" id="IPR010998">
    <property type="entry name" value="Integrase_recombinase_N"/>
</dbReference>
<comment type="caution">
    <text evidence="8">The sequence shown here is derived from an EMBL/GenBank/DDBJ whole genome shotgun (WGS) entry which is preliminary data.</text>
</comment>